<dbReference type="RefSeq" id="WP_050046613.1">
    <property type="nucleotide sequence ID" value="NZ_JHEG04000001.1"/>
</dbReference>
<proteinExistence type="inferred from homology"/>
<organism evidence="8 9">
    <name type="scientific">Tolypothrix bouteillei VB521301</name>
    <dbReference type="NCBI Taxonomy" id="1479485"/>
    <lineage>
        <taxon>Bacteria</taxon>
        <taxon>Bacillati</taxon>
        <taxon>Cyanobacteriota</taxon>
        <taxon>Cyanophyceae</taxon>
        <taxon>Nostocales</taxon>
        <taxon>Tolypothrichaceae</taxon>
        <taxon>Tolypothrix</taxon>
    </lineage>
</organism>
<reference evidence="8" key="2">
    <citation type="submission" date="2019-11" db="EMBL/GenBank/DDBJ databases">
        <title>Improved Assembly of Tolypothrix boutellei genome.</title>
        <authorList>
            <person name="Sarangi A.N."/>
            <person name="Mukherjee M."/>
            <person name="Ghosh S."/>
            <person name="Singh D."/>
            <person name="Das A."/>
            <person name="Kant S."/>
            <person name="Prusty A."/>
            <person name="Tripathy S."/>
        </authorList>
    </citation>
    <scope>NUCLEOTIDE SEQUENCE</scope>
    <source>
        <strain evidence="8">VB521301</strain>
    </source>
</reference>
<keyword evidence="9" id="KW-1185">Reference proteome</keyword>
<comment type="function">
    <text evidence="5">Part of a binding-protein-dependent transport system for aliphatic sulfonates. Putative binding protein.</text>
</comment>
<dbReference type="PANTHER" id="PTHR30024">
    <property type="entry name" value="ALIPHATIC SULFONATES-BINDING PROTEIN-RELATED"/>
    <property type="match status" value="1"/>
</dbReference>
<evidence type="ECO:0000259" key="7">
    <source>
        <dbReference type="SMART" id="SM00062"/>
    </source>
</evidence>
<evidence type="ECO:0000256" key="5">
    <source>
        <dbReference type="ARBA" id="ARBA00055538"/>
    </source>
</evidence>
<evidence type="ECO:0000313" key="8">
    <source>
        <dbReference type="EMBL" id="KAF3889602.1"/>
    </source>
</evidence>
<sequence>MFTRILNQGISWIKQKSFFEFFKQSSVRTFTLLFVLGITLSITIASCSQTNSTNSANALKQNPENTHLKVLKMGHQKGMALLNILKAQRNLEKRLQPLGVSVQWSEFSSTAPLLEAMSVGSIVFGGGGGTGSVFAQASDKPFVRVAANTSSTRSSAILVLENSSIKSLGDLKGKKVAFAKGSSSQYMIVRALEKAGLKYSDIQPLYLSPAEALPAFERGKLDAWVIWDPYTADAERKLPTRLLADNSTVFGDRAIVESPGFYYASPDFVRDHPEILKIILQELEKAGNWSKKNYKNSAKLLSALYKVDLATMEIVEKRGGERKVLPITDEVLTGLQHMADTFYELKVIPQKIDVKDKNYNWLPAQKW</sequence>
<dbReference type="PANTHER" id="PTHR30024:SF42">
    <property type="entry name" value="ALIPHATIC SULFONATES-BINDING PROTEIN-RELATED"/>
    <property type="match status" value="1"/>
</dbReference>
<dbReference type="GO" id="GO:0042626">
    <property type="term" value="F:ATPase-coupled transmembrane transporter activity"/>
    <property type="evidence" value="ECO:0007669"/>
    <property type="project" value="InterPro"/>
</dbReference>
<dbReference type="AlphaFoldDB" id="A0A8S9TD77"/>
<accession>A0A8S9TD77</accession>
<dbReference type="SUPFAM" id="SSF53850">
    <property type="entry name" value="Periplasmic binding protein-like II"/>
    <property type="match status" value="1"/>
</dbReference>
<dbReference type="Proteomes" id="UP000029738">
    <property type="component" value="Unassembled WGS sequence"/>
</dbReference>
<dbReference type="Gene3D" id="3.40.190.10">
    <property type="entry name" value="Periplasmic binding protein-like II"/>
    <property type="match status" value="2"/>
</dbReference>
<dbReference type="GO" id="GO:0016020">
    <property type="term" value="C:membrane"/>
    <property type="evidence" value="ECO:0007669"/>
    <property type="project" value="InterPro"/>
</dbReference>
<evidence type="ECO:0000256" key="1">
    <source>
        <dbReference type="ARBA" id="ARBA00004418"/>
    </source>
</evidence>
<name>A0A8S9TD77_9CYAN</name>
<evidence type="ECO:0000256" key="4">
    <source>
        <dbReference type="ARBA" id="ARBA00022729"/>
    </source>
</evidence>
<evidence type="ECO:0000313" key="9">
    <source>
        <dbReference type="Proteomes" id="UP000029738"/>
    </source>
</evidence>
<comment type="caution">
    <text evidence="8">The sequence shown here is derived from an EMBL/GenBank/DDBJ whole genome shotgun (WGS) entry which is preliminary data.</text>
</comment>
<dbReference type="InterPro" id="IPR001638">
    <property type="entry name" value="Solute-binding_3/MltF_N"/>
</dbReference>
<reference evidence="8" key="1">
    <citation type="journal article" date="2015" name="Genome Announc.">
        <title>Draft Genome Sequence of Tolypothrix boutellei Strain VB521301.</title>
        <authorList>
            <person name="Chandrababunaidu M.M."/>
            <person name="Singh D."/>
            <person name="Sen D."/>
            <person name="Bhan S."/>
            <person name="Das S."/>
            <person name="Gupta A."/>
            <person name="Adhikary S.P."/>
            <person name="Tripathy S."/>
        </authorList>
    </citation>
    <scope>NUCLEOTIDE SEQUENCE</scope>
    <source>
        <strain evidence="8">VB521301</strain>
    </source>
</reference>
<dbReference type="InterPro" id="IPR010067">
    <property type="entry name" value="ABC_SsuA_sub-bd"/>
</dbReference>
<dbReference type="GO" id="GO:0042597">
    <property type="term" value="C:periplasmic space"/>
    <property type="evidence" value="ECO:0007669"/>
    <property type="project" value="UniProtKB-SubCell"/>
</dbReference>
<dbReference type="NCBIfam" id="TIGR01728">
    <property type="entry name" value="SsuA_fam"/>
    <property type="match status" value="1"/>
</dbReference>
<dbReference type="Pfam" id="PF09084">
    <property type="entry name" value="NMT1"/>
    <property type="match status" value="1"/>
</dbReference>
<dbReference type="EMBL" id="JHEG04000001">
    <property type="protein sequence ID" value="KAF3889602.1"/>
    <property type="molecule type" value="Genomic_DNA"/>
</dbReference>
<dbReference type="FunFam" id="3.40.190.10:FF:000050">
    <property type="entry name" value="Sulfonate ABC transporter substrate-binding protein"/>
    <property type="match status" value="1"/>
</dbReference>
<comment type="subcellular location">
    <subcellularLocation>
        <location evidence="1">Periplasm</location>
    </subcellularLocation>
</comment>
<evidence type="ECO:0000256" key="6">
    <source>
        <dbReference type="ARBA" id="ARBA00070228"/>
    </source>
</evidence>
<dbReference type="OrthoDB" id="527543at2"/>
<evidence type="ECO:0000256" key="3">
    <source>
        <dbReference type="ARBA" id="ARBA00022448"/>
    </source>
</evidence>
<evidence type="ECO:0000256" key="2">
    <source>
        <dbReference type="ARBA" id="ARBA00010742"/>
    </source>
</evidence>
<comment type="similarity">
    <text evidence="2">Belongs to the bacterial solute-binding protein SsuA/TauA family.</text>
</comment>
<feature type="domain" description="Solute-binding protein family 3/N-terminal" evidence="7">
    <location>
        <begin position="70"/>
        <end position="297"/>
    </location>
</feature>
<keyword evidence="3" id="KW-0813">Transport</keyword>
<keyword evidence="4" id="KW-0732">Signal</keyword>
<dbReference type="InterPro" id="IPR015168">
    <property type="entry name" value="SsuA/THI5"/>
</dbReference>
<protein>
    <recommendedName>
        <fullName evidence="6">Putative aliphatic sulfonates-binding protein</fullName>
    </recommendedName>
</protein>
<gene>
    <name evidence="8" type="ORF">DA73_0400032120</name>
</gene>
<dbReference type="SMART" id="SM00062">
    <property type="entry name" value="PBPb"/>
    <property type="match status" value="1"/>
</dbReference>